<dbReference type="GO" id="GO:0016491">
    <property type="term" value="F:oxidoreductase activity"/>
    <property type="evidence" value="ECO:0007669"/>
    <property type="project" value="UniProtKB-KW"/>
</dbReference>
<dbReference type="SUPFAM" id="SSF51735">
    <property type="entry name" value="NAD(P)-binding Rossmann-fold domains"/>
    <property type="match status" value="1"/>
</dbReference>
<dbReference type="InterPro" id="IPR036291">
    <property type="entry name" value="NAD(P)-bd_dom_sf"/>
</dbReference>
<evidence type="ECO:0008006" key="6">
    <source>
        <dbReference type="Google" id="ProtNLM"/>
    </source>
</evidence>
<dbReference type="Proteomes" id="UP000184207">
    <property type="component" value="Unassembled WGS sequence"/>
</dbReference>
<dbReference type="PRINTS" id="PR00081">
    <property type="entry name" value="GDHRDH"/>
</dbReference>
<name>A0A1M7S8W6_FERGO</name>
<dbReference type="PIRSF" id="PIRSF000126">
    <property type="entry name" value="11-beta-HSD1"/>
    <property type="match status" value="1"/>
</dbReference>
<protein>
    <recommendedName>
        <fullName evidence="6">Short-chain dehydrogenase</fullName>
    </recommendedName>
</protein>
<organism evidence="4 5">
    <name type="scientific">Fervidobacterium gondwanense DSM 13020</name>
    <dbReference type="NCBI Taxonomy" id="1121883"/>
    <lineage>
        <taxon>Bacteria</taxon>
        <taxon>Thermotogati</taxon>
        <taxon>Thermotogota</taxon>
        <taxon>Thermotogae</taxon>
        <taxon>Thermotogales</taxon>
        <taxon>Fervidobacteriaceae</taxon>
        <taxon>Fervidobacterium</taxon>
    </lineage>
</organism>
<dbReference type="PANTHER" id="PTHR43086:SF3">
    <property type="entry name" value="NADP-DEPENDENT 3-HYDROXY ACID DEHYDROGENASE YDFG"/>
    <property type="match status" value="1"/>
</dbReference>
<gene>
    <name evidence="4" type="ORF">SAMN02745226_00648</name>
</gene>
<dbReference type="PANTHER" id="PTHR43086">
    <property type="entry name" value="VERY-LONG-CHAIN 3-OXOOACYL-COA REDUCTASE"/>
    <property type="match status" value="1"/>
</dbReference>
<dbReference type="RefSeq" id="WP_072758237.1">
    <property type="nucleotide sequence ID" value="NZ_FRDJ01000002.1"/>
</dbReference>
<keyword evidence="2" id="KW-0560">Oxidoreductase</keyword>
<proteinExistence type="inferred from homology"/>
<evidence type="ECO:0000256" key="1">
    <source>
        <dbReference type="ARBA" id="ARBA00006484"/>
    </source>
</evidence>
<sequence>MADKRYDLNNYRWALVTGGSSGIGREFAIQLAQKGVNVIIVGRNAVALSEVADEIHKISNVSVVIIQADLTKDTDQVIDNTSRFEIDLLINNAGFGLYGDFVSHSEHEYENMVELNVKVLTKLARHYVEKMVKKEHGGIINIASVAGFFPIPHLSVYGATKAFVYSLSMSLWAELKDKNVHVLCVAPGPTETKFFERAKMKPGKRVMKPQEVVSGALQAFEYGKPLYIPGIENQLSYHLVRRLFGDKFIAKFLVKNF</sequence>
<evidence type="ECO:0000256" key="2">
    <source>
        <dbReference type="ARBA" id="ARBA00023002"/>
    </source>
</evidence>
<accession>A0A1M7S8W6</accession>
<evidence type="ECO:0000313" key="5">
    <source>
        <dbReference type="Proteomes" id="UP000184207"/>
    </source>
</evidence>
<dbReference type="PRINTS" id="PR00080">
    <property type="entry name" value="SDRFAMILY"/>
</dbReference>
<dbReference type="Pfam" id="PF00106">
    <property type="entry name" value="adh_short"/>
    <property type="match status" value="1"/>
</dbReference>
<dbReference type="InterPro" id="IPR002347">
    <property type="entry name" value="SDR_fam"/>
</dbReference>
<dbReference type="CDD" id="cd05233">
    <property type="entry name" value="SDR_c"/>
    <property type="match status" value="1"/>
</dbReference>
<dbReference type="AlphaFoldDB" id="A0A1M7S8W6"/>
<reference evidence="5" key="1">
    <citation type="submission" date="2016-12" db="EMBL/GenBank/DDBJ databases">
        <authorList>
            <person name="Varghese N."/>
            <person name="Submissions S."/>
        </authorList>
    </citation>
    <scope>NUCLEOTIDE SEQUENCE [LARGE SCALE GENOMIC DNA]</scope>
    <source>
        <strain evidence="5">DSM 13020</strain>
    </source>
</reference>
<dbReference type="Gene3D" id="3.40.50.720">
    <property type="entry name" value="NAD(P)-binding Rossmann-like Domain"/>
    <property type="match status" value="1"/>
</dbReference>
<comment type="similarity">
    <text evidence="1 3">Belongs to the short-chain dehydrogenases/reductases (SDR) family.</text>
</comment>
<evidence type="ECO:0000313" key="4">
    <source>
        <dbReference type="EMBL" id="SHN54732.1"/>
    </source>
</evidence>
<evidence type="ECO:0000256" key="3">
    <source>
        <dbReference type="RuleBase" id="RU000363"/>
    </source>
</evidence>
<keyword evidence="5" id="KW-1185">Reference proteome</keyword>
<dbReference type="EMBL" id="FRDJ01000002">
    <property type="protein sequence ID" value="SHN54732.1"/>
    <property type="molecule type" value="Genomic_DNA"/>
</dbReference>
<dbReference type="STRING" id="1121883.SAMN02745226_00648"/>
<dbReference type="OrthoDB" id="9808814at2"/>